<dbReference type="EMBL" id="MBUA01000001">
    <property type="protein sequence ID" value="MBC6490361.1"/>
    <property type="molecule type" value="Genomic_DNA"/>
</dbReference>
<dbReference type="PROSITE" id="PS50112">
    <property type="entry name" value="PAS"/>
    <property type="match status" value="1"/>
</dbReference>
<keyword evidence="3" id="KW-0902">Two-component regulatory system</keyword>
<dbReference type="SUPFAM" id="SSF55874">
    <property type="entry name" value="ATPase domain of HSP90 chaperone/DNA topoisomerase II/histidine kinase"/>
    <property type="match status" value="1"/>
</dbReference>
<keyword evidence="2" id="KW-0418">Kinase</keyword>
<dbReference type="InterPro" id="IPR003594">
    <property type="entry name" value="HATPase_dom"/>
</dbReference>
<comment type="caution">
    <text evidence="7">The sequence shown here is derived from an EMBL/GenBank/DDBJ whole genome shotgun (WGS) entry which is preliminary data.</text>
</comment>
<dbReference type="InterPro" id="IPR000014">
    <property type="entry name" value="PAS"/>
</dbReference>
<dbReference type="InterPro" id="IPR005467">
    <property type="entry name" value="His_kinase_dom"/>
</dbReference>
<keyword evidence="4" id="KW-1133">Transmembrane helix</keyword>
<dbReference type="PANTHER" id="PTHR24421">
    <property type="entry name" value="NITRATE/NITRITE SENSOR PROTEIN NARX-RELATED"/>
    <property type="match status" value="1"/>
</dbReference>
<evidence type="ECO:0000256" key="4">
    <source>
        <dbReference type="SAM" id="Phobius"/>
    </source>
</evidence>
<proteinExistence type="predicted"/>
<dbReference type="Gene3D" id="3.30.450.20">
    <property type="entry name" value="PAS domain"/>
    <property type="match status" value="1"/>
</dbReference>
<feature type="domain" description="Histidine kinase" evidence="5">
    <location>
        <begin position="385"/>
        <end position="576"/>
    </location>
</feature>
<dbReference type="InterPro" id="IPR035965">
    <property type="entry name" value="PAS-like_dom_sf"/>
</dbReference>
<dbReference type="Proteomes" id="UP000765802">
    <property type="component" value="Unassembled WGS sequence"/>
</dbReference>
<dbReference type="CDD" id="cd16917">
    <property type="entry name" value="HATPase_UhpB-NarQ-NarX-like"/>
    <property type="match status" value="1"/>
</dbReference>
<evidence type="ECO:0000259" key="5">
    <source>
        <dbReference type="PROSITE" id="PS50109"/>
    </source>
</evidence>
<dbReference type="InterPro" id="IPR036890">
    <property type="entry name" value="HATPase_C_sf"/>
</dbReference>
<dbReference type="Gene3D" id="3.30.565.10">
    <property type="entry name" value="Histidine kinase-like ATPase, C-terminal domain"/>
    <property type="match status" value="1"/>
</dbReference>
<evidence type="ECO:0000256" key="3">
    <source>
        <dbReference type="ARBA" id="ARBA00023012"/>
    </source>
</evidence>
<dbReference type="InterPro" id="IPR011712">
    <property type="entry name" value="Sig_transdc_His_kin_sub3_dim/P"/>
</dbReference>
<reference evidence="7 8" key="1">
    <citation type="submission" date="2016-07" db="EMBL/GenBank/DDBJ databases">
        <title>Genome analysis of Flavihumibacter stibioxidans YS-17.</title>
        <authorList>
            <person name="Shi K."/>
            <person name="Han Y."/>
            <person name="Wang G."/>
        </authorList>
    </citation>
    <scope>NUCLEOTIDE SEQUENCE [LARGE SCALE GENOMIC DNA]</scope>
    <source>
        <strain evidence="7 8">YS-17</strain>
    </source>
</reference>
<sequence>MGWHLLVQQYEKLLSSRIKPVIRSVMHKLEERQVLQRLYNSGLKWEHRLLMGSLVIIFGIVLLAAKIYQNNLINQATHDRIELSRKVLFETEQVSAAVKDLELGVRGYVITGNISFLGPFYSTRQTIFSRINSLKLISSDNTAQQARFEALVKHLKQNLVYLETAISLTGTSRAAAQKYILEKTDFSRIKTMETLIADLKAEEYRNLARRKENNVSSNEIYTRLNLILAATLIGLIFIAYYLLWRNMRAAARAKDRLESNKQLLQSIIDNTSSAIYVKDIFGRLTMMNKQFARIYGNQGDGMDSSADDQILESGKLQESQENFQVDGRLHHFYSIRFPLVNRNGEIYALAGISTDITGIILQQQISRQKEIIETTIEARQRERKEIGMELHDNISQLLASAKMMLDTARYNEANKEALLEKARNDVYSAISETRKLSHALVQPELEGESLSAAISGLAGGLRLSGKMKVKLKISSKKQLDALDAKQKLCIYRTIQEQTSNIIRYSKAGNVQIDLLLVADKVRLTISDDGVGFDHDRRNDGIGFKNIASRLETLGGFMQVRTSPGRGCQLAVEFPVA</sequence>
<dbReference type="SUPFAM" id="SSF55785">
    <property type="entry name" value="PYP-like sensor domain (PAS domain)"/>
    <property type="match status" value="1"/>
</dbReference>
<protein>
    <recommendedName>
        <fullName evidence="9">Oxygen sensor histidine kinase NreB</fullName>
    </recommendedName>
</protein>
<dbReference type="InterPro" id="IPR050482">
    <property type="entry name" value="Sensor_HK_TwoCompSys"/>
</dbReference>
<evidence type="ECO:0008006" key="9">
    <source>
        <dbReference type="Google" id="ProtNLM"/>
    </source>
</evidence>
<evidence type="ECO:0000313" key="8">
    <source>
        <dbReference type="Proteomes" id="UP000765802"/>
    </source>
</evidence>
<evidence type="ECO:0000256" key="1">
    <source>
        <dbReference type="ARBA" id="ARBA00022679"/>
    </source>
</evidence>
<dbReference type="Pfam" id="PF02518">
    <property type="entry name" value="HATPase_c"/>
    <property type="match status" value="1"/>
</dbReference>
<evidence type="ECO:0000256" key="2">
    <source>
        <dbReference type="ARBA" id="ARBA00022777"/>
    </source>
</evidence>
<organism evidence="7 8">
    <name type="scientific">Flavihumibacter stibioxidans</name>
    <dbReference type="NCBI Taxonomy" id="1834163"/>
    <lineage>
        <taxon>Bacteria</taxon>
        <taxon>Pseudomonadati</taxon>
        <taxon>Bacteroidota</taxon>
        <taxon>Chitinophagia</taxon>
        <taxon>Chitinophagales</taxon>
        <taxon>Chitinophagaceae</taxon>
        <taxon>Flavihumibacter</taxon>
    </lineage>
</organism>
<dbReference type="InterPro" id="IPR007891">
    <property type="entry name" value="CHASE3"/>
</dbReference>
<dbReference type="Pfam" id="PF13188">
    <property type="entry name" value="PAS_8"/>
    <property type="match status" value="1"/>
</dbReference>
<evidence type="ECO:0000259" key="6">
    <source>
        <dbReference type="PROSITE" id="PS50112"/>
    </source>
</evidence>
<dbReference type="Pfam" id="PF07730">
    <property type="entry name" value="HisKA_3"/>
    <property type="match status" value="1"/>
</dbReference>
<dbReference type="CDD" id="cd19410">
    <property type="entry name" value="HK9-like_sensor"/>
    <property type="match status" value="1"/>
</dbReference>
<keyword evidence="4" id="KW-0812">Transmembrane</keyword>
<accession>A0ABR7M618</accession>
<keyword evidence="1" id="KW-0808">Transferase</keyword>
<feature type="transmembrane region" description="Helical" evidence="4">
    <location>
        <begin position="224"/>
        <end position="244"/>
    </location>
</feature>
<keyword evidence="8" id="KW-1185">Reference proteome</keyword>
<name>A0ABR7M618_9BACT</name>
<dbReference type="Gene3D" id="1.20.5.1930">
    <property type="match status" value="1"/>
</dbReference>
<feature type="transmembrane region" description="Helical" evidence="4">
    <location>
        <begin position="49"/>
        <end position="68"/>
    </location>
</feature>
<keyword evidence="4" id="KW-0472">Membrane</keyword>
<dbReference type="PROSITE" id="PS50109">
    <property type="entry name" value="HIS_KIN"/>
    <property type="match status" value="1"/>
</dbReference>
<evidence type="ECO:0000313" key="7">
    <source>
        <dbReference type="EMBL" id="MBC6490361.1"/>
    </source>
</evidence>
<feature type="domain" description="PAS" evidence="6">
    <location>
        <begin position="260"/>
        <end position="296"/>
    </location>
</feature>
<gene>
    <name evidence="7" type="ORF">BC349_05260</name>
</gene>
<dbReference type="Pfam" id="PF05227">
    <property type="entry name" value="CHASE3"/>
    <property type="match status" value="1"/>
</dbReference>